<keyword evidence="1" id="KW-0472">Membrane</keyword>
<dbReference type="Gene3D" id="3.40.720.10">
    <property type="entry name" value="Alkaline Phosphatase, subunit A"/>
    <property type="match status" value="1"/>
</dbReference>
<name>A0A8S1HKD5_9PELO</name>
<dbReference type="OrthoDB" id="413313at2759"/>
<dbReference type="InterPro" id="IPR004245">
    <property type="entry name" value="DUF229"/>
</dbReference>
<gene>
    <name evidence="2" type="ORF">CAUJ_LOCUS12378</name>
</gene>
<dbReference type="FunFam" id="3.40.720.10:FF:000017">
    <property type="entry name" value="Predicted protein"/>
    <property type="match status" value="1"/>
</dbReference>
<dbReference type="EMBL" id="CAJGYM010000072">
    <property type="protein sequence ID" value="CAD6196464.1"/>
    <property type="molecule type" value="Genomic_DNA"/>
</dbReference>
<evidence type="ECO:0000313" key="2">
    <source>
        <dbReference type="EMBL" id="CAD6196464.1"/>
    </source>
</evidence>
<comment type="caution">
    <text evidence="2">The sequence shown here is derived from an EMBL/GenBank/DDBJ whole genome shotgun (WGS) entry which is preliminary data.</text>
</comment>
<reference evidence="2" key="1">
    <citation type="submission" date="2020-10" db="EMBL/GenBank/DDBJ databases">
        <authorList>
            <person name="Kikuchi T."/>
        </authorList>
    </citation>
    <scope>NUCLEOTIDE SEQUENCE</scope>
    <source>
        <strain evidence="2">NKZ352</strain>
    </source>
</reference>
<dbReference type="InterPro" id="IPR017850">
    <property type="entry name" value="Alkaline_phosphatase_core_sf"/>
</dbReference>
<dbReference type="AlphaFoldDB" id="A0A8S1HKD5"/>
<sequence>MYRVLQAIVYLYVNMFKAPKKLINRKYVFRLVSFALLVYVLIVIIPFSDDSVLKDRLSKLQKRLSSSSNCRVPKLDPWDDSIRAYFSKPEPLFCDSVQEKILVFEAGTLKFIKSKVEGLECEITPFFHDEGSSDDAPKFGVSRELDLTSESLEFPVTEEFFEVEESTEDQPSVVVIGFDSMSRGNFVRQLPKTHKTMRKMGFVDMLGHVKVGDNTYANLGAVLFGKRTTSTREFPAEIDESWGISFDKYDTIWKNFSRNGYATFFAEDRPDIGTFNYFGYLKGFLKKPVNHYFRPFWTATFWSVVSRRSSAYCYDSIPKHVIQLEYLEQLYERKRHFAFWWTQDMSHDYLNVIGKTDNDIEGFLRRNFDFLKNSIIIVMSDHGHRYDRIRETTIGRLEARLPYLSIRIPDDVKRKYPKLYKSVLENSERMTTQFDVNESLNDIAWGRLAEPQEEPQKQRARSFFHPISPNRTCFEAEIPFGYCPCYSEVEAPRKDSREAAEVLLKELNTLLRRGKIEKENYKCAPLSLSEVISATVQLPPATVVDDPQTGKNLPLTQLQLLYRVVLKTTSPSNAVLEGVVIHDVKQDVWTFSGEVERNNRYGNSSHCVADRVLKKICHCIIT</sequence>
<dbReference type="GO" id="GO:0005615">
    <property type="term" value="C:extracellular space"/>
    <property type="evidence" value="ECO:0007669"/>
    <property type="project" value="TreeGrafter"/>
</dbReference>
<protein>
    <submittedName>
        <fullName evidence="2">Uncharacterized protein</fullName>
    </submittedName>
</protein>
<accession>A0A8S1HKD5</accession>
<dbReference type="SUPFAM" id="SSF53649">
    <property type="entry name" value="Alkaline phosphatase-like"/>
    <property type="match status" value="1"/>
</dbReference>
<evidence type="ECO:0000313" key="3">
    <source>
        <dbReference type="Proteomes" id="UP000835052"/>
    </source>
</evidence>
<proteinExistence type="predicted"/>
<dbReference type="Pfam" id="PF02995">
    <property type="entry name" value="DUF229"/>
    <property type="match status" value="1"/>
</dbReference>
<keyword evidence="3" id="KW-1185">Reference proteome</keyword>
<dbReference type="PANTHER" id="PTHR10974">
    <property type="entry name" value="FI08016P-RELATED"/>
    <property type="match status" value="1"/>
</dbReference>
<keyword evidence="1" id="KW-0812">Transmembrane</keyword>
<dbReference type="CDD" id="cd16021">
    <property type="entry name" value="ALP_like"/>
    <property type="match status" value="1"/>
</dbReference>
<evidence type="ECO:0000256" key="1">
    <source>
        <dbReference type="SAM" id="Phobius"/>
    </source>
</evidence>
<organism evidence="2 3">
    <name type="scientific">Caenorhabditis auriculariae</name>
    <dbReference type="NCBI Taxonomy" id="2777116"/>
    <lineage>
        <taxon>Eukaryota</taxon>
        <taxon>Metazoa</taxon>
        <taxon>Ecdysozoa</taxon>
        <taxon>Nematoda</taxon>
        <taxon>Chromadorea</taxon>
        <taxon>Rhabditida</taxon>
        <taxon>Rhabditina</taxon>
        <taxon>Rhabditomorpha</taxon>
        <taxon>Rhabditoidea</taxon>
        <taxon>Rhabditidae</taxon>
        <taxon>Peloderinae</taxon>
        <taxon>Caenorhabditis</taxon>
    </lineage>
</organism>
<dbReference type="Proteomes" id="UP000835052">
    <property type="component" value="Unassembled WGS sequence"/>
</dbReference>
<feature type="transmembrane region" description="Helical" evidence="1">
    <location>
        <begin position="27"/>
        <end position="47"/>
    </location>
</feature>
<keyword evidence="1" id="KW-1133">Transmembrane helix</keyword>
<dbReference type="PANTHER" id="PTHR10974:SF35">
    <property type="entry name" value="SULFATASE DOMAIN-CONTAINING PROTEIN"/>
    <property type="match status" value="1"/>
</dbReference>